<dbReference type="Proteomes" id="UP001556636">
    <property type="component" value="Unassembled WGS sequence"/>
</dbReference>
<proteinExistence type="inferred from homology"/>
<feature type="active site" evidence="11">
    <location>
        <position position="253"/>
    </location>
</feature>
<keyword evidence="5 11" id="KW-0132">Cell division</keyword>
<evidence type="ECO:0000256" key="3">
    <source>
        <dbReference type="ARBA" id="ARBA00015804"/>
    </source>
</evidence>
<organism evidence="14 15">
    <name type="scientific">Spiribacter roseus</name>
    <dbReference type="NCBI Taxonomy" id="1855875"/>
    <lineage>
        <taxon>Bacteria</taxon>
        <taxon>Pseudomonadati</taxon>
        <taxon>Pseudomonadota</taxon>
        <taxon>Gammaproteobacteria</taxon>
        <taxon>Chromatiales</taxon>
        <taxon>Ectothiorhodospiraceae</taxon>
        <taxon>Spiribacter</taxon>
    </lineage>
</organism>
<dbReference type="SUPFAM" id="SSF47823">
    <property type="entry name" value="lambda integrase-like, N-terminal domain"/>
    <property type="match status" value="1"/>
</dbReference>
<dbReference type="InterPro" id="IPR011010">
    <property type="entry name" value="DNA_brk_join_enz"/>
</dbReference>
<dbReference type="EMBL" id="JBAKFG010000002">
    <property type="protein sequence ID" value="MEX0373186.1"/>
    <property type="molecule type" value="Genomic_DNA"/>
</dbReference>
<dbReference type="HAMAP" id="MF_01808">
    <property type="entry name" value="Recomb_XerC_XerD"/>
    <property type="match status" value="1"/>
</dbReference>
<dbReference type="Gene3D" id="1.10.150.130">
    <property type="match status" value="1"/>
</dbReference>
<feature type="active site" description="O-(3'-phospho-DNA)-tyrosine intermediate" evidence="11">
    <location>
        <position position="288"/>
    </location>
</feature>
<evidence type="ECO:0000256" key="8">
    <source>
        <dbReference type="ARBA" id="ARBA00023125"/>
    </source>
</evidence>
<evidence type="ECO:0000259" key="12">
    <source>
        <dbReference type="PROSITE" id="PS51898"/>
    </source>
</evidence>
<evidence type="ECO:0000256" key="1">
    <source>
        <dbReference type="ARBA" id="ARBA00004496"/>
    </source>
</evidence>
<dbReference type="InterPro" id="IPR002104">
    <property type="entry name" value="Integrase_catalytic"/>
</dbReference>
<dbReference type="CDD" id="cd00798">
    <property type="entry name" value="INT_XerDC_C"/>
    <property type="match status" value="1"/>
</dbReference>
<evidence type="ECO:0000256" key="10">
    <source>
        <dbReference type="ARBA" id="ARBA00023306"/>
    </source>
</evidence>
<comment type="similarity">
    <text evidence="2 11">Belongs to the 'phage' integrase family. XerC subfamily.</text>
</comment>
<keyword evidence="6 11" id="KW-0159">Chromosome partition</keyword>
<comment type="subcellular location">
    <subcellularLocation>
        <location evidence="1 11">Cytoplasm</location>
    </subcellularLocation>
</comment>
<dbReference type="InterPro" id="IPR023009">
    <property type="entry name" value="Tyrosine_recombinase_XerC/XerD"/>
</dbReference>
<evidence type="ECO:0000256" key="7">
    <source>
        <dbReference type="ARBA" id="ARBA00022908"/>
    </source>
</evidence>
<evidence type="ECO:0000313" key="14">
    <source>
        <dbReference type="EMBL" id="MEX0373186.1"/>
    </source>
</evidence>
<evidence type="ECO:0000256" key="11">
    <source>
        <dbReference type="HAMAP-Rule" id="MF_01808"/>
    </source>
</evidence>
<dbReference type="InterPro" id="IPR050090">
    <property type="entry name" value="Tyrosine_recombinase_XerCD"/>
</dbReference>
<dbReference type="PANTHER" id="PTHR30349:SF81">
    <property type="entry name" value="TYROSINE RECOMBINASE XERC"/>
    <property type="match status" value="1"/>
</dbReference>
<dbReference type="PROSITE" id="PS51900">
    <property type="entry name" value="CB"/>
    <property type="match status" value="1"/>
</dbReference>
<dbReference type="RefSeq" id="WP_367951559.1">
    <property type="nucleotide sequence ID" value="NZ_JBAKFG010000002.1"/>
</dbReference>
<accession>A0ABV3RZA0</accession>
<feature type="active site" evidence="11">
    <location>
        <position position="256"/>
    </location>
</feature>
<keyword evidence="9 11" id="KW-0233">DNA recombination</keyword>
<keyword evidence="7 11" id="KW-0229">DNA integration</keyword>
<dbReference type="PANTHER" id="PTHR30349">
    <property type="entry name" value="PHAGE INTEGRASE-RELATED"/>
    <property type="match status" value="1"/>
</dbReference>
<dbReference type="InterPro" id="IPR004107">
    <property type="entry name" value="Integrase_SAM-like_N"/>
</dbReference>
<comment type="function">
    <text evidence="11">Site-specific tyrosine recombinase, which acts by catalyzing the cutting and rejoining of the recombining DNA molecules. The XerC-XerD complex is essential to convert dimers of the bacterial chromosome into monomers to permit their segregation at cell division. It also contributes to the segregational stability of plasmids.</text>
</comment>
<keyword evidence="8 11" id="KW-0238">DNA-binding</keyword>
<evidence type="ECO:0000313" key="15">
    <source>
        <dbReference type="Proteomes" id="UP001556636"/>
    </source>
</evidence>
<dbReference type="SUPFAM" id="SSF56349">
    <property type="entry name" value="DNA breaking-rejoining enzymes"/>
    <property type="match status" value="1"/>
</dbReference>
<feature type="domain" description="Tyr recombinase" evidence="12">
    <location>
        <begin position="112"/>
        <end position="301"/>
    </location>
</feature>
<feature type="active site" evidence="11">
    <location>
        <position position="184"/>
    </location>
</feature>
<evidence type="ECO:0000256" key="5">
    <source>
        <dbReference type="ARBA" id="ARBA00022618"/>
    </source>
</evidence>
<keyword evidence="10 11" id="KW-0131">Cell cycle</keyword>
<dbReference type="InterPro" id="IPR010998">
    <property type="entry name" value="Integrase_recombinase_N"/>
</dbReference>
<dbReference type="InterPro" id="IPR011931">
    <property type="entry name" value="Recomb_XerC"/>
</dbReference>
<feature type="active site" evidence="11">
    <location>
        <position position="279"/>
    </location>
</feature>
<gene>
    <name evidence="11 14" type="primary">xerC</name>
    <name evidence="14" type="ORF">V6X51_07010</name>
</gene>
<dbReference type="NCBIfam" id="TIGR02224">
    <property type="entry name" value="recomb_XerC"/>
    <property type="match status" value="1"/>
</dbReference>
<dbReference type="InterPro" id="IPR044068">
    <property type="entry name" value="CB"/>
</dbReference>
<comment type="caution">
    <text evidence="14">The sequence shown here is derived from an EMBL/GenBank/DDBJ whole genome shotgun (WGS) entry which is preliminary data.</text>
</comment>
<evidence type="ECO:0000256" key="6">
    <source>
        <dbReference type="ARBA" id="ARBA00022829"/>
    </source>
</evidence>
<sequence>MADGARLWADIEGFQAHLRDERRLAALTRQHYGRDLGGLATYLEQADVETWEAVRSHHVRAWISRDHRRGLSPRSLQRQLSAVRGLFRYLQREGRVDTDPAADIQAPRAARSLPATLDVDTTAQLLDPPAAADKAAGQAADPLQRRDRALFELIYGAGLRLAEVAALNLDDTGPRPRELRVVGKGARTRIVPVGRKAREAIADWVAVRHTLADAEETGLFVSRRGRRLSHRAIQTRLNDRARRQGLDRPVHPHMLRHAFATHLLESSGDLRAVQELLGHADIGTTQIYTHLDFQHLAEVYDRAHPRARRK</sequence>
<feature type="domain" description="Core-binding (CB)" evidence="13">
    <location>
        <begin position="5"/>
        <end position="91"/>
    </location>
</feature>
<name>A0ABV3RZA0_9GAMM</name>
<evidence type="ECO:0000256" key="4">
    <source>
        <dbReference type="ARBA" id="ARBA00022490"/>
    </source>
</evidence>
<evidence type="ECO:0000256" key="9">
    <source>
        <dbReference type="ARBA" id="ARBA00023172"/>
    </source>
</evidence>
<dbReference type="Pfam" id="PF00589">
    <property type="entry name" value="Phage_integrase"/>
    <property type="match status" value="1"/>
</dbReference>
<dbReference type="InterPro" id="IPR013762">
    <property type="entry name" value="Integrase-like_cat_sf"/>
</dbReference>
<dbReference type="Pfam" id="PF02899">
    <property type="entry name" value="Phage_int_SAM_1"/>
    <property type="match status" value="1"/>
</dbReference>
<evidence type="ECO:0000256" key="2">
    <source>
        <dbReference type="ARBA" id="ARBA00006657"/>
    </source>
</evidence>
<dbReference type="Gene3D" id="1.10.443.10">
    <property type="entry name" value="Intergrase catalytic core"/>
    <property type="match status" value="1"/>
</dbReference>
<keyword evidence="4 11" id="KW-0963">Cytoplasm</keyword>
<reference evidence="14 15" key="1">
    <citation type="submission" date="2024-02" db="EMBL/GenBank/DDBJ databases">
        <title>New especies of Spiribacter isolated from saline water.</title>
        <authorList>
            <person name="Leon M.J."/>
            <person name="De La Haba R."/>
            <person name="Sanchez-Porro C."/>
            <person name="Ventosa A."/>
        </authorList>
    </citation>
    <scope>NUCLEOTIDE SEQUENCE [LARGE SCALE GENOMIC DNA]</scope>
    <source>
        <strain evidence="15">ag22IC6-196</strain>
    </source>
</reference>
<feature type="active site" evidence="11">
    <location>
        <position position="160"/>
    </location>
</feature>
<evidence type="ECO:0000259" key="13">
    <source>
        <dbReference type="PROSITE" id="PS51900"/>
    </source>
</evidence>
<keyword evidence="15" id="KW-1185">Reference proteome</keyword>
<dbReference type="PROSITE" id="PS51898">
    <property type="entry name" value="TYR_RECOMBINASE"/>
    <property type="match status" value="1"/>
</dbReference>
<comment type="subunit">
    <text evidence="11">Forms a cyclic heterotetrameric complex composed of two molecules of XerC and two molecules of XerD.</text>
</comment>
<protein>
    <recommendedName>
        <fullName evidence="3 11">Tyrosine recombinase XerC</fullName>
    </recommendedName>
</protein>
<dbReference type="NCBIfam" id="NF001399">
    <property type="entry name" value="PRK00283.1"/>
    <property type="match status" value="1"/>
</dbReference>